<feature type="compositionally biased region" description="Low complexity" evidence="1">
    <location>
        <begin position="293"/>
        <end position="304"/>
    </location>
</feature>
<dbReference type="KEGG" id="cput:CONPUDRAFT_169153"/>
<feature type="compositionally biased region" description="Polar residues" evidence="1">
    <location>
        <begin position="305"/>
        <end position="321"/>
    </location>
</feature>
<dbReference type="OMA" id="QITEATC"/>
<evidence type="ECO:0008006" key="6">
    <source>
        <dbReference type="Google" id="ProtNLM"/>
    </source>
</evidence>
<feature type="transmembrane region" description="Helical" evidence="2">
    <location>
        <begin position="207"/>
        <end position="233"/>
    </location>
</feature>
<dbReference type="AlphaFoldDB" id="A0A5M3M9W5"/>
<feature type="compositionally biased region" description="Polar residues" evidence="1">
    <location>
        <begin position="182"/>
        <end position="197"/>
    </location>
</feature>
<organism evidence="4 5">
    <name type="scientific">Coniophora puteana (strain RWD-64-598)</name>
    <name type="common">Brown rot fungus</name>
    <dbReference type="NCBI Taxonomy" id="741705"/>
    <lineage>
        <taxon>Eukaryota</taxon>
        <taxon>Fungi</taxon>
        <taxon>Dikarya</taxon>
        <taxon>Basidiomycota</taxon>
        <taxon>Agaricomycotina</taxon>
        <taxon>Agaricomycetes</taxon>
        <taxon>Agaricomycetidae</taxon>
        <taxon>Boletales</taxon>
        <taxon>Coniophorineae</taxon>
        <taxon>Coniophoraceae</taxon>
        <taxon>Coniophora</taxon>
    </lineage>
</organism>
<evidence type="ECO:0000313" key="4">
    <source>
        <dbReference type="EMBL" id="EIW75913.1"/>
    </source>
</evidence>
<name>A0A5M3M9W5_CONPW</name>
<proteinExistence type="predicted"/>
<sequence length="321" mass="33742">MAPGAPKFLFLRLIFALIVIEEALSQITTNATCATSTKWLFNSKGQSPCLIGAFVMSTCSNGTWSVVSVNTSATDEYPGPTDPSQPYIPCACNTVAYSLFSACGYCQGASYISWQDWITACPVVYKQTFPSQIPSNTAVPQWAFLDVTTTGNWNATAAQAAGDLPENSATSLPSATTSSNPDATMNLSPSSTFQVSPDPTPVSHRGLSVGAIAGIAIGGAAVLTALATAFFIWNRRRAGSRQGVAPSSVDVSHTVSPWYSSDSDPRTPLKYYDPNDPTTFPPSFATLGHLRVGPSAGSPSSDGPTVTSYSSSNDRNSNPTY</sequence>
<feature type="signal peptide" evidence="3">
    <location>
        <begin position="1"/>
        <end position="25"/>
    </location>
</feature>
<keyword evidence="2" id="KW-0472">Membrane</keyword>
<dbReference type="Proteomes" id="UP000053558">
    <property type="component" value="Unassembled WGS sequence"/>
</dbReference>
<dbReference type="GeneID" id="19206162"/>
<keyword evidence="5" id="KW-1185">Reference proteome</keyword>
<reference evidence="5" key="1">
    <citation type="journal article" date="2012" name="Science">
        <title>The Paleozoic origin of enzymatic lignin decomposition reconstructed from 31 fungal genomes.</title>
        <authorList>
            <person name="Floudas D."/>
            <person name="Binder M."/>
            <person name="Riley R."/>
            <person name="Barry K."/>
            <person name="Blanchette R.A."/>
            <person name="Henrissat B."/>
            <person name="Martinez A.T."/>
            <person name="Otillar R."/>
            <person name="Spatafora J.W."/>
            <person name="Yadav J.S."/>
            <person name="Aerts A."/>
            <person name="Benoit I."/>
            <person name="Boyd A."/>
            <person name="Carlson A."/>
            <person name="Copeland A."/>
            <person name="Coutinho P.M."/>
            <person name="de Vries R.P."/>
            <person name="Ferreira P."/>
            <person name="Findley K."/>
            <person name="Foster B."/>
            <person name="Gaskell J."/>
            <person name="Glotzer D."/>
            <person name="Gorecki P."/>
            <person name="Heitman J."/>
            <person name="Hesse C."/>
            <person name="Hori C."/>
            <person name="Igarashi K."/>
            <person name="Jurgens J.A."/>
            <person name="Kallen N."/>
            <person name="Kersten P."/>
            <person name="Kohler A."/>
            <person name="Kuees U."/>
            <person name="Kumar T.K.A."/>
            <person name="Kuo A."/>
            <person name="LaButti K."/>
            <person name="Larrondo L.F."/>
            <person name="Lindquist E."/>
            <person name="Ling A."/>
            <person name="Lombard V."/>
            <person name="Lucas S."/>
            <person name="Lundell T."/>
            <person name="Martin R."/>
            <person name="McLaughlin D.J."/>
            <person name="Morgenstern I."/>
            <person name="Morin E."/>
            <person name="Murat C."/>
            <person name="Nagy L.G."/>
            <person name="Nolan M."/>
            <person name="Ohm R.A."/>
            <person name="Patyshakuliyeva A."/>
            <person name="Rokas A."/>
            <person name="Ruiz-Duenas F.J."/>
            <person name="Sabat G."/>
            <person name="Salamov A."/>
            <person name="Samejima M."/>
            <person name="Schmutz J."/>
            <person name="Slot J.C."/>
            <person name="St John F."/>
            <person name="Stenlid J."/>
            <person name="Sun H."/>
            <person name="Sun S."/>
            <person name="Syed K."/>
            <person name="Tsang A."/>
            <person name="Wiebenga A."/>
            <person name="Young D."/>
            <person name="Pisabarro A."/>
            <person name="Eastwood D.C."/>
            <person name="Martin F."/>
            <person name="Cullen D."/>
            <person name="Grigoriev I.V."/>
            <person name="Hibbett D.S."/>
        </authorList>
    </citation>
    <scope>NUCLEOTIDE SEQUENCE [LARGE SCALE GENOMIC DNA]</scope>
    <source>
        <strain evidence="5">RWD-64-598 SS2</strain>
    </source>
</reference>
<gene>
    <name evidence="4" type="ORF">CONPUDRAFT_169153</name>
</gene>
<dbReference type="OrthoDB" id="3362711at2759"/>
<feature type="region of interest" description="Disordered" evidence="1">
    <location>
        <begin position="160"/>
        <end position="199"/>
    </location>
</feature>
<keyword evidence="2" id="KW-1133">Transmembrane helix</keyword>
<evidence type="ECO:0000256" key="3">
    <source>
        <dbReference type="SAM" id="SignalP"/>
    </source>
</evidence>
<evidence type="ECO:0000256" key="1">
    <source>
        <dbReference type="SAM" id="MobiDB-lite"/>
    </source>
</evidence>
<comment type="caution">
    <text evidence="4">The sequence shown here is derived from an EMBL/GenBank/DDBJ whole genome shotgun (WGS) entry which is preliminary data.</text>
</comment>
<evidence type="ECO:0000313" key="5">
    <source>
        <dbReference type="Proteomes" id="UP000053558"/>
    </source>
</evidence>
<dbReference type="EMBL" id="JH711587">
    <property type="protein sequence ID" value="EIW75913.1"/>
    <property type="molecule type" value="Genomic_DNA"/>
</dbReference>
<feature type="compositionally biased region" description="Low complexity" evidence="1">
    <location>
        <begin position="167"/>
        <end position="181"/>
    </location>
</feature>
<accession>A0A5M3M9W5</accession>
<dbReference type="RefSeq" id="XP_007773908.1">
    <property type="nucleotide sequence ID" value="XM_007775718.1"/>
</dbReference>
<keyword evidence="2" id="KW-0812">Transmembrane</keyword>
<feature type="region of interest" description="Disordered" evidence="1">
    <location>
        <begin position="242"/>
        <end position="321"/>
    </location>
</feature>
<keyword evidence="3" id="KW-0732">Signal</keyword>
<evidence type="ECO:0000256" key="2">
    <source>
        <dbReference type="SAM" id="Phobius"/>
    </source>
</evidence>
<protein>
    <recommendedName>
        <fullName evidence="6">Mid2 domain-containing protein</fullName>
    </recommendedName>
</protein>
<feature type="compositionally biased region" description="Polar residues" evidence="1">
    <location>
        <begin position="249"/>
        <end position="262"/>
    </location>
</feature>
<feature type="chain" id="PRO_5024292607" description="Mid2 domain-containing protein" evidence="3">
    <location>
        <begin position="26"/>
        <end position="321"/>
    </location>
</feature>